<dbReference type="PANTHER" id="PTHR11835:SF60">
    <property type="entry name" value="ISOCITRATE DEHYDROGENASE [NAD] SUBUNIT, MITOCHONDRIAL"/>
    <property type="match status" value="1"/>
</dbReference>
<dbReference type="Gene3D" id="3.40.718.10">
    <property type="entry name" value="Isopropylmalate Dehydrogenase"/>
    <property type="match status" value="1"/>
</dbReference>
<reference evidence="6" key="1">
    <citation type="submission" date="2023-03" db="UniProtKB">
        <authorList>
            <consortium name="WormBaseParasite"/>
        </authorList>
    </citation>
    <scope>IDENTIFICATION</scope>
</reference>
<dbReference type="Gene3D" id="1.10.225.10">
    <property type="entry name" value="Saposin-like"/>
    <property type="match status" value="3"/>
</dbReference>
<dbReference type="InterPro" id="IPR008139">
    <property type="entry name" value="SaposinB_dom"/>
</dbReference>
<keyword evidence="2" id="KW-0816">Tricarboxylic acid cycle</keyword>
<dbReference type="PROSITE" id="PS50015">
    <property type="entry name" value="SAP_B"/>
    <property type="match status" value="2"/>
</dbReference>
<sequence length="838" mass="93543">MWLLLETARILFPLYAYKRYQLHSGCFDGYQVMKSFLIFVCVVAVARCYKQKMLEENKTPKDSPPDSQITTTCDECKMLVTRFAQAMKDPAKVAELKAILGFLCHETSYIEECKVFVSKLDYFLQRLEPYLSDLICEECQFAAGELKSLVDQEQSQEKLKKFLSEEVCSRLGKYQGSCDLMLDQFIPELFEELGKLLNNTKQVDPLSYTNIRSSNSFCADLGLCRMKSQLLSEVMADDEQLMEDGSDHGSSILTSILSTDVDFLPWFDEVCLKGVRIGSYTAAATDDSLHCLRCAECEAIAGAMRDELDNAILGVTLSHWFFGNHKGSPVICESCHNFVSFIKSALMNDDFRQSLENGISDHVCANLPDSFYNLCENLCLSYTPLLLNRAANYLTSIDVCKEIFMTTGITPQCGRKCMFRASAAVIVSSELGSNVTVPHHRKFAKIDDAMQLQVNMTLCKCVFMRSLGVCIPRVQLGIDGRCAATSHATKCAIEMQKFRSHVLPHRKDRIHLARYGGRQRVTMLPGDGIGPEMLAHVKNIFAFANRASSHLCLRSVDGIHCLKGNIETHFDDPQFKSRNVELRRRLDLYANVLHCISIPTIPARHKGIDIVIVRENTEGEYSGLEHEARKGIVESLKIVTRNNIERIARFAFEYALSHGRKKVTAVHKANIQKLADGLFLHVCREVAENEYPQIKFESMIVDNASMQMVSHPQQFDVMLMPNLYGNIISSVGCGLVGGAGLVSGVNIGDKYAVFETGVRSAGTALTGKDIANPTAFIRAGLDMLRYLGLNKYADFISDALFIAITDRHVRTADIQGSAKSSDLVNAVIEIIGEARRKS</sequence>
<organism evidence="5 6">
    <name type="scientific">Ascaris lumbricoides</name>
    <name type="common">Giant roundworm</name>
    <dbReference type="NCBI Taxonomy" id="6252"/>
    <lineage>
        <taxon>Eukaryota</taxon>
        <taxon>Metazoa</taxon>
        <taxon>Ecdysozoa</taxon>
        <taxon>Nematoda</taxon>
        <taxon>Chromadorea</taxon>
        <taxon>Rhabditida</taxon>
        <taxon>Spirurina</taxon>
        <taxon>Ascaridomorpha</taxon>
        <taxon>Ascaridoidea</taxon>
        <taxon>Ascarididae</taxon>
        <taxon>Ascaris</taxon>
    </lineage>
</organism>
<comment type="similarity">
    <text evidence="1">Belongs to the isocitrate and isopropylmalate dehydrogenases family.</text>
</comment>
<dbReference type="WBParaSite" id="ALUE_0000583801-mRNA-1">
    <property type="protein sequence ID" value="ALUE_0000583801-mRNA-1"/>
    <property type="gene ID" value="ALUE_0000583801"/>
</dbReference>
<dbReference type="Pfam" id="PF00180">
    <property type="entry name" value="Iso_dh"/>
    <property type="match status" value="1"/>
</dbReference>
<feature type="domain" description="Saposin B-type" evidence="4">
    <location>
        <begin position="132"/>
        <end position="228"/>
    </location>
</feature>
<dbReference type="Proteomes" id="UP000036681">
    <property type="component" value="Unplaced"/>
</dbReference>
<dbReference type="GO" id="GO:0006099">
    <property type="term" value="P:tricarboxylic acid cycle"/>
    <property type="evidence" value="ECO:0007669"/>
    <property type="project" value="UniProtKB-KW"/>
</dbReference>
<dbReference type="GO" id="GO:0006102">
    <property type="term" value="P:isocitrate metabolic process"/>
    <property type="evidence" value="ECO:0007669"/>
    <property type="project" value="TreeGrafter"/>
</dbReference>
<name>A0A9J2P8V9_ASCLU</name>
<dbReference type="InterPro" id="IPR024084">
    <property type="entry name" value="IsoPropMal-DH-like_dom"/>
</dbReference>
<dbReference type="AlphaFoldDB" id="A0A9J2P8V9"/>
<keyword evidence="3" id="KW-1015">Disulfide bond</keyword>
<evidence type="ECO:0000313" key="5">
    <source>
        <dbReference type="Proteomes" id="UP000036681"/>
    </source>
</evidence>
<dbReference type="SMART" id="SM00741">
    <property type="entry name" value="SapB"/>
    <property type="match status" value="3"/>
</dbReference>
<dbReference type="SMART" id="SM01329">
    <property type="entry name" value="Iso_dh"/>
    <property type="match status" value="1"/>
</dbReference>
<keyword evidence="5" id="KW-1185">Reference proteome</keyword>
<dbReference type="SUPFAM" id="SSF53659">
    <property type="entry name" value="Isocitrate/Isopropylmalate dehydrogenase-like"/>
    <property type="match status" value="1"/>
</dbReference>
<dbReference type="GO" id="GO:0005739">
    <property type="term" value="C:mitochondrion"/>
    <property type="evidence" value="ECO:0007669"/>
    <property type="project" value="TreeGrafter"/>
</dbReference>
<protein>
    <submittedName>
        <fullName evidence="6">Saposin B-type domain-containing protein</fullName>
    </submittedName>
</protein>
<dbReference type="InterPro" id="IPR011001">
    <property type="entry name" value="Saposin-like"/>
</dbReference>
<evidence type="ECO:0000256" key="1">
    <source>
        <dbReference type="ARBA" id="ARBA00007769"/>
    </source>
</evidence>
<evidence type="ECO:0000256" key="3">
    <source>
        <dbReference type="ARBA" id="ARBA00023157"/>
    </source>
</evidence>
<dbReference type="SUPFAM" id="SSF47862">
    <property type="entry name" value="Saposin"/>
    <property type="match status" value="3"/>
</dbReference>
<evidence type="ECO:0000256" key="2">
    <source>
        <dbReference type="ARBA" id="ARBA00022532"/>
    </source>
</evidence>
<evidence type="ECO:0000259" key="4">
    <source>
        <dbReference type="PROSITE" id="PS50015"/>
    </source>
</evidence>
<evidence type="ECO:0000313" key="6">
    <source>
        <dbReference type="WBParaSite" id="ALUE_0000583801-mRNA-1"/>
    </source>
</evidence>
<proteinExistence type="inferred from homology"/>
<dbReference type="PANTHER" id="PTHR11835">
    <property type="entry name" value="DECARBOXYLATING DEHYDROGENASES-ISOCITRATE, ISOPROPYLMALATE, TARTRATE"/>
    <property type="match status" value="1"/>
</dbReference>
<feature type="domain" description="Saposin B-type" evidence="4">
    <location>
        <begin position="328"/>
        <end position="417"/>
    </location>
</feature>
<accession>A0A9J2P8V9</accession>